<dbReference type="AlphaFoldDB" id="A0AAD0WLE8"/>
<sequence>MDILDKRLSKLSTESREVVDAYAEEYMSQLNRLAVEHMWREILNESTDFISEAIEVEGYHDITNDYTQDVCYHFALCRLERDKRMNDEYKLELRLLERGAA</sequence>
<dbReference type="EMBL" id="CP023009">
    <property type="protein sequence ID" value="AXW87786.1"/>
    <property type="molecule type" value="Genomic_DNA"/>
</dbReference>
<reference evidence="1 2" key="1">
    <citation type="submission" date="2017-08" db="EMBL/GenBank/DDBJ databases">
        <title>Comparative genomics of bacteria isolated from necrotic lesions of AOD affected trees.</title>
        <authorList>
            <person name="Doonan J."/>
            <person name="Denman S."/>
            <person name="McDonald J.E."/>
        </authorList>
    </citation>
    <scope>NUCLEOTIDE SEQUENCE [LARGE SCALE GENOMIC DNA]</scope>
    <source>
        <strain evidence="1 2">477</strain>
    </source>
</reference>
<dbReference type="KEGG" id="lbq:CKQ53_12945"/>
<proteinExistence type="predicted"/>
<gene>
    <name evidence="1" type="ORF">CKQ53_12945</name>
</gene>
<keyword evidence="2" id="KW-1185">Reference proteome</keyword>
<organism evidence="1 2">
    <name type="scientific">Lonsdalea britannica</name>
    <dbReference type="NCBI Taxonomy" id="1082704"/>
    <lineage>
        <taxon>Bacteria</taxon>
        <taxon>Pseudomonadati</taxon>
        <taxon>Pseudomonadota</taxon>
        <taxon>Gammaproteobacteria</taxon>
        <taxon>Enterobacterales</taxon>
        <taxon>Pectobacteriaceae</taxon>
        <taxon>Lonsdalea</taxon>
    </lineage>
</organism>
<dbReference type="Proteomes" id="UP000263881">
    <property type="component" value="Chromosome"/>
</dbReference>
<accession>A0AAD0WLE8</accession>
<evidence type="ECO:0000313" key="2">
    <source>
        <dbReference type="Proteomes" id="UP000263881"/>
    </source>
</evidence>
<evidence type="ECO:0000313" key="1">
    <source>
        <dbReference type="EMBL" id="AXW87786.1"/>
    </source>
</evidence>
<name>A0AAD0WLE8_9GAMM</name>
<protein>
    <submittedName>
        <fullName evidence="1">Uncharacterized protein</fullName>
    </submittedName>
</protein>